<reference evidence="2 3" key="1">
    <citation type="submission" date="2013-05" db="EMBL/GenBank/DDBJ databases">
        <title>Drechslerella stenobrocha genome reveals carnivorous origination and mechanical trapping mechanism of predatory fungi.</title>
        <authorList>
            <person name="Liu X."/>
            <person name="Zhang W."/>
            <person name="Liu K."/>
        </authorList>
    </citation>
    <scope>NUCLEOTIDE SEQUENCE [LARGE SCALE GENOMIC DNA]</scope>
    <source>
        <strain evidence="2 3">248</strain>
    </source>
</reference>
<keyword evidence="3" id="KW-1185">Reference proteome</keyword>
<accession>W7HUK0</accession>
<dbReference type="OrthoDB" id="407127at2759"/>
<evidence type="ECO:0000313" key="2">
    <source>
        <dbReference type="EMBL" id="EWC43737.1"/>
    </source>
</evidence>
<name>W7HUK0_9PEZI</name>
<dbReference type="Proteomes" id="UP000024837">
    <property type="component" value="Unassembled WGS sequence"/>
</dbReference>
<proteinExistence type="predicted"/>
<dbReference type="AlphaFoldDB" id="W7HUK0"/>
<protein>
    <submittedName>
        <fullName evidence="2">Uncharacterized protein</fullName>
    </submittedName>
</protein>
<dbReference type="EMBL" id="KI966453">
    <property type="protein sequence ID" value="EWC43737.1"/>
    <property type="molecule type" value="Genomic_DNA"/>
</dbReference>
<sequence>MWSLLRVLVVLALAPSSFVVTARDNASTDAPALALPGDAFLRDLAGDSVPKFATRIPLAAASATTRRQLALFRTAALASASTKPVEFLDRSRQFSYPVFGRCSLGKDNNVLPFDVSTTLGPYFESIFRMIPAWTNGDISLSRFDLFHGHLFANAATKTAGVVFHSKEYPADNADTFPYNLGFCQLESNLPFVDKVMRKRNLVWTIDANQRTSFWWIDMAAKSGNGLVDEILGGAPFYTLYEGNLGHVVADFYYLKGLELGVSLY</sequence>
<dbReference type="HOGENOM" id="CLU_1053838_0_0_1"/>
<feature type="chain" id="PRO_5004895568" evidence="1">
    <location>
        <begin position="23"/>
        <end position="264"/>
    </location>
</feature>
<dbReference type="PANTHER" id="PTHR35759">
    <property type="entry name" value="BNAA09G03860D PROTEIN"/>
    <property type="match status" value="1"/>
</dbReference>
<organism evidence="2 3">
    <name type="scientific">Drechslerella stenobrocha 248</name>
    <dbReference type="NCBI Taxonomy" id="1043628"/>
    <lineage>
        <taxon>Eukaryota</taxon>
        <taxon>Fungi</taxon>
        <taxon>Dikarya</taxon>
        <taxon>Ascomycota</taxon>
        <taxon>Pezizomycotina</taxon>
        <taxon>Orbiliomycetes</taxon>
        <taxon>Orbiliales</taxon>
        <taxon>Orbiliaceae</taxon>
        <taxon>Drechslerella</taxon>
    </lineage>
</organism>
<gene>
    <name evidence="2" type="ORF">DRE_07355</name>
</gene>
<feature type="signal peptide" evidence="1">
    <location>
        <begin position="1"/>
        <end position="22"/>
    </location>
</feature>
<keyword evidence="1" id="KW-0732">Signal</keyword>
<evidence type="ECO:0000313" key="3">
    <source>
        <dbReference type="Proteomes" id="UP000024837"/>
    </source>
</evidence>
<dbReference type="PANTHER" id="PTHR35759:SF1">
    <property type="entry name" value="OS07G0673000 PROTEIN"/>
    <property type="match status" value="1"/>
</dbReference>
<evidence type="ECO:0000256" key="1">
    <source>
        <dbReference type="SAM" id="SignalP"/>
    </source>
</evidence>